<reference evidence="2" key="1">
    <citation type="journal article" date="2023" name="Insect Mol. Biol.">
        <title>Genome sequencing provides insights into the evolution of gene families encoding plant cell wall-degrading enzymes in longhorned beetles.</title>
        <authorList>
            <person name="Shin N.R."/>
            <person name="Okamura Y."/>
            <person name="Kirsch R."/>
            <person name="Pauchet Y."/>
        </authorList>
    </citation>
    <scope>NUCLEOTIDE SEQUENCE</scope>
    <source>
        <strain evidence="2">MMC_N1</strain>
    </source>
</reference>
<keyword evidence="1" id="KW-0812">Transmembrane</keyword>
<sequence length="127" mass="14646">MAVVAIYMLSFALWPGLFALIKIAALYVFVIPLTFIAPLAIKIMSDYPNILLLYLFACLVCWLIIEVYQSLLFKAADHWLYHGGEIENEDFSHCRNGLLECSLFKPRDDISYNLQIIKQEIKARETK</sequence>
<organism evidence="2 3">
    <name type="scientific">Molorchus minor</name>
    <dbReference type="NCBI Taxonomy" id="1323400"/>
    <lineage>
        <taxon>Eukaryota</taxon>
        <taxon>Metazoa</taxon>
        <taxon>Ecdysozoa</taxon>
        <taxon>Arthropoda</taxon>
        <taxon>Hexapoda</taxon>
        <taxon>Insecta</taxon>
        <taxon>Pterygota</taxon>
        <taxon>Neoptera</taxon>
        <taxon>Endopterygota</taxon>
        <taxon>Coleoptera</taxon>
        <taxon>Polyphaga</taxon>
        <taxon>Cucujiformia</taxon>
        <taxon>Chrysomeloidea</taxon>
        <taxon>Cerambycidae</taxon>
        <taxon>Lamiinae</taxon>
        <taxon>Monochamini</taxon>
        <taxon>Molorchus</taxon>
    </lineage>
</organism>
<keyword evidence="1" id="KW-0472">Membrane</keyword>
<feature type="transmembrane region" description="Helical" evidence="1">
    <location>
        <begin position="47"/>
        <end position="65"/>
    </location>
</feature>
<keyword evidence="3" id="KW-1185">Reference proteome</keyword>
<evidence type="ECO:0000313" key="3">
    <source>
        <dbReference type="Proteomes" id="UP001162164"/>
    </source>
</evidence>
<gene>
    <name evidence="2" type="ORF">NQ317_008027</name>
</gene>
<keyword evidence="1" id="KW-1133">Transmembrane helix</keyword>
<comment type="caution">
    <text evidence="2">The sequence shown here is derived from an EMBL/GenBank/DDBJ whole genome shotgun (WGS) entry which is preliminary data.</text>
</comment>
<dbReference type="Proteomes" id="UP001162164">
    <property type="component" value="Unassembled WGS sequence"/>
</dbReference>
<accession>A0ABQ9JKE9</accession>
<feature type="transmembrane region" description="Helical" evidence="1">
    <location>
        <begin position="12"/>
        <end position="41"/>
    </location>
</feature>
<dbReference type="EMBL" id="JAPWTJ010000445">
    <property type="protein sequence ID" value="KAJ8978386.1"/>
    <property type="molecule type" value="Genomic_DNA"/>
</dbReference>
<protein>
    <submittedName>
        <fullName evidence="2">Uncharacterized protein</fullName>
    </submittedName>
</protein>
<name>A0ABQ9JKE9_9CUCU</name>
<evidence type="ECO:0000313" key="2">
    <source>
        <dbReference type="EMBL" id="KAJ8978386.1"/>
    </source>
</evidence>
<proteinExistence type="predicted"/>
<evidence type="ECO:0000256" key="1">
    <source>
        <dbReference type="SAM" id="Phobius"/>
    </source>
</evidence>